<protein>
    <submittedName>
        <fullName evidence="4">DinB family protein</fullName>
    </submittedName>
</protein>
<dbReference type="SUPFAM" id="SSF109854">
    <property type="entry name" value="DinB/YfiT-like putative metalloenzymes"/>
    <property type="match status" value="1"/>
</dbReference>
<dbReference type="AlphaFoldDB" id="A0AAJ5WYQ5"/>
<reference evidence="4" key="1">
    <citation type="submission" date="2023-03" db="EMBL/GenBank/DDBJ databases">
        <title>Andean soil-derived lignocellulolytic bacterial consortium as a source of novel taxa and putative plastic-active enzymes.</title>
        <authorList>
            <person name="Diaz-Garcia L."/>
            <person name="Chuvochina M."/>
            <person name="Feuerriegel G."/>
            <person name="Bunk B."/>
            <person name="Sproer C."/>
            <person name="Streit W.R."/>
            <person name="Rodriguez L.M."/>
            <person name="Overmann J."/>
            <person name="Jimenez D.J."/>
        </authorList>
    </citation>
    <scope>NUCLEOTIDE SEQUENCE</scope>
    <source>
        <strain evidence="4">MAG 7</strain>
    </source>
</reference>
<evidence type="ECO:0000313" key="5">
    <source>
        <dbReference type="Proteomes" id="UP001220610"/>
    </source>
</evidence>
<name>A0AAJ5WYQ5_9BACT</name>
<proteinExistence type="inferred from homology"/>
<comment type="similarity">
    <text evidence="1">Belongs to the DinB family.</text>
</comment>
<dbReference type="InterPro" id="IPR034660">
    <property type="entry name" value="DinB/YfiT-like"/>
</dbReference>
<evidence type="ECO:0000256" key="2">
    <source>
        <dbReference type="ARBA" id="ARBA00022723"/>
    </source>
</evidence>
<dbReference type="InterPro" id="IPR007837">
    <property type="entry name" value="DinB"/>
</dbReference>
<dbReference type="GO" id="GO:0046872">
    <property type="term" value="F:metal ion binding"/>
    <property type="evidence" value="ECO:0007669"/>
    <property type="project" value="UniProtKB-KW"/>
</dbReference>
<gene>
    <name evidence="4" type="ORF">P0Y53_10370</name>
</gene>
<dbReference type="Gene3D" id="1.20.120.450">
    <property type="entry name" value="dinb family like domain"/>
    <property type="match status" value="1"/>
</dbReference>
<accession>A0AAJ5WYQ5</accession>
<sequence>MTNTQTITEATPAIITAKEWLEHWQGHRRLTRRTIEAFPEDKLFSFSIGGMRPFSELVWEIISIAEFGVDGIVSNEWQSLGGQEHNTGEAKPTTRKQLLAKWDAVTEKLNTWFPRIQPERYQEMILAFNAYEGTVTSTILYYIENEIHHRGQGYVYLRALGIEPPPFYER</sequence>
<feature type="binding site" evidence="3">
    <location>
        <position position="149"/>
    </location>
    <ligand>
        <name>a divalent metal cation</name>
        <dbReference type="ChEBI" id="CHEBI:60240"/>
    </ligand>
</feature>
<evidence type="ECO:0000313" key="4">
    <source>
        <dbReference type="EMBL" id="WEK37903.1"/>
    </source>
</evidence>
<evidence type="ECO:0000256" key="3">
    <source>
        <dbReference type="PIRSR" id="PIRSR607837-1"/>
    </source>
</evidence>
<dbReference type="Proteomes" id="UP001220610">
    <property type="component" value="Chromosome"/>
</dbReference>
<dbReference type="Pfam" id="PF05163">
    <property type="entry name" value="DinB"/>
    <property type="match status" value="1"/>
</dbReference>
<keyword evidence="2 3" id="KW-0479">Metal-binding</keyword>
<evidence type="ECO:0000256" key="1">
    <source>
        <dbReference type="ARBA" id="ARBA00008635"/>
    </source>
</evidence>
<dbReference type="EMBL" id="CP119311">
    <property type="protein sequence ID" value="WEK37903.1"/>
    <property type="molecule type" value="Genomic_DNA"/>
</dbReference>
<organism evidence="4 5">
    <name type="scientific">Candidatus Pseudobacter hemicellulosilyticus</name>
    <dbReference type="NCBI Taxonomy" id="3121375"/>
    <lineage>
        <taxon>Bacteria</taxon>
        <taxon>Pseudomonadati</taxon>
        <taxon>Bacteroidota</taxon>
        <taxon>Chitinophagia</taxon>
        <taxon>Chitinophagales</taxon>
        <taxon>Chitinophagaceae</taxon>
        <taxon>Pseudobacter</taxon>
    </lineage>
</organism>